<dbReference type="GO" id="GO:0051536">
    <property type="term" value="F:iron-sulfur cluster binding"/>
    <property type="evidence" value="ECO:0007669"/>
    <property type="project" value="UniProtKB-KW"/>
</dbReference>
<evidence type="ECO:0000313" key="10">
    <source>
        <dbReference type="Proteomes" id="UP000014975"/>
    </source>
</evidence>
<keyword evidence="4" id="KW-0479">Metal-binding</keyword>
<evidence type="ECO:0000256" key="2">
    <source>
        <dbReference type="ARBA" id="ARBA00022485"/>
    </source>
</evidence>
<dbReference type="PANTHER" id="PTHR11228">
    <property type="entry name" value="RADICAL SAM DOMAIN PROTEIN"/>
    <property type="match status" value="1"/>
</dbReference>
<comment type="cofactor">
    <cofactor evidence="1">
        <name>[4Fe-4S] cluster</name>
        <dbReference type="ChEBI" id="CHEBI:49883"/>
    </cofactor>
</comment>
<feature type="domain" description="4Fe4S-binding SPASM" evidence="8">
    <location>
        <begin position="244"/>
        <end position="313"/>
    </location>
</feature>
<dbReference type="InterPro" id="IPR023885">
    <property type="entry name" value="4Fe4S-binding_SPASM_dom"/>
</dbReference>
<dbReference type="Proteomes" id="UP000014975">
    <property type="component" value="Unassembled WGS sequence"/>
</dbReference>
<dbReference type="InterPro" id="IPR034391">
    <property type="entry name" value="AdoMet-like_SPASM_containing"/>
</dbReference>
<dbReference type="SFLD" id="SFLDG01067">
    <property type="entry name" value="SPASM/twitch_domain_containing"/>
    <property type="match status" value="1"/>
</dbReference>
<dbReference type="SFLD" id="SFLDG01387">
    <property type="entry name" value="BtrN-like_SPASM_domain_contain"/>
    <property type="match status" value="1"/>
</dbReference>
<name>S7TG66_9BACT</name>
<keyword evidence="2" id="KW-0004">4Fe-4S</keyword>
<dbReference type="CDD" id="cd01335">
    <property type="entry name" value="Radical_SAM"/>
    <property type="match status" value="1"/>
</dbReference>
<dbReference type="AlphaFoldDB" id="S7TG66"/>
<dbReference type="InterPro" id="IPR050377">
    <property type="entry name" value="Radical_SAM_PqqE_MftC-like"/>
</dbReference>
<evidence type="ECO:0000256" key="4">
    <source>
        <dbReference type="ARBA" id="ARBA00022723"/>
    </source>
</evidence>
<evidence type="ECO:0000256" key="6">
    <source>
        <dbReference type="ARBA" id="ARBA00023014"/>
    </source>
</evidence>
<dbReference type="GO" id="GO:0046872">
    <property type="term" value="F:metal ion binding"/>
    <property type="evidence" value="ECO:0007669"/>
    <property type="project" value="UniProtKB-KW"/>
</dbReference>
<sequence length="333" mass="36262">MPTLDPERIGESTSRFAQRCEAIRIFPERLTLELSYACNLACPACPRHSVTAPPAAGRMRTDLALRLVDEASANGVTALVPFFRGESVLHPDLAAIVAHAKRRGIASVQLASNATLMTPERAALLLDASLDFVSFSVDTIDPDLYAQRRQNGELEATLANIGEFLRLRQERGAATKVQISSVELPRTAVEGAQAGEQARGRQRFIDYWLSRGCDVRFYPRHSENGVFGSLAPEHVAPHDKRLPCLKPVLDMVVLADGSAAVCNHDWDRGANEPLGDVAASSIEAVYNGPAYRELRRRHGQGDLEGVSPCGGCDHWQVWHVSSARAGELYVSGT</sequence>
<dbReference type="SFLD" id="SFLDS00029">
    <property type="entry name" value="Radical_SAM"/>
    <property type="match status" value="1"/>
</dbReference>
<evidence type="ECO:0000256" key="1">
    <source>
        <dbReference type="ARBA" id="ARBA00001966"/>
    </source>
</evidence>
<dbReference type="SUPFAM" id="SSF102114">
    <property type="entry name" value="Radical SAM enzymes"/>
    <property type="match status" value="1"/>
</dbReference>
<dbReference type="Pfam" id="PF04055">
    <property type="entry name" value="Radical_SAM"/>
    <property type="match status" value="1"/>
</dbReference>
<organism evidence="9 10">
    <name type="scientific">Alkalidesulfovibrio alkalitolerans DSM 16529</name>
    <dbReference type="NCBI Taxonomy" id="1121439"/>
    <lineage>
        <taxon>Bacteria</taxon>
        <taxon>Pseudomonadati</taxon>
        <taxon>Thermodesulfobacteriota</taxon>
        <taxon>Desulfovibrionia</taxon>
        <taxon>Desulfovibrionales</taxon>
        <taxon>Desulfovibrionaceae</taxon>
        <taxon>Alkalidesulfovibrio</taxon>
    </lineage>
</organism>
<feature type="domain" description="Radical SAM core" evidence="7">
    <location>
        <begin position="33"/>
        <end position="167"/>
    </location>
</feature>
<evidence type="ECO:0000256" key="3">
    <source>
        <dbReference type="ARBA" id="ARBA00022691"/>
    </source>
</evidence>
<comment type="caution">
    <text evidence="9">The sequence shown here is derived from an EMBL/GenBank/DDBJ whole genome shotgun (WGS) entry which is preliminary data.</text>
</comment>
<gene>
    <name evidence="9" type="ORF">dsat_1735</name>
</gene>
<reference evidence="9 10" key="1">
    <citation type="journal article" date="2013" name="Genome Announc.">
        <title>Draft genome sequences for three mercury-methylating, sulfate-reducing bacteria.</title>
        <authorList>
            <person name="Brown S.D."/>
            <person name="Hurt R.A.Jr."/>
            <person name="Gilmour C.C."/>
            <person name="Elias D.A."/>
        </authorList>
    </citation>
    <scope>NUCLEOTIDE SEQUENCE [LARGE SCALE GENOMIC DNA]</scope>
    <source>
        <strain evidence="9 10">DSM 16529</strain>
    </source>
</reference>
<keyword evidence="10" id="KW-1185">Reference proteome</keyword>
<dbReference type="PATRIC" id="fig|1121439.3.peg.120"/>
<dbReference type="Pfam" id="PF13186">
    <property type="entry name" value="SPASM"/>
    <property type="match status" value="1"/>
</dbReference>
<evidence type="ECO:0000256" key="5">
    <source>
        <dbReference type="ARBA" id="ARBA00023004"/>
    </source>
</evidence>
<evidence type="ECO:0000259" key="7">
    <source>
        <dbReference type="Pfam" id="PF04055"/>
    </source>
</evidence>
<dbReference type="CDD" id="cd21109">
    <property type="entry name" value="SPASM"/>
    <property type="match status" value="1"/>
</dbReference>
<dbReference type="STRING" id="1121439.dsat_1735"/>
<dbReference type="InterPro" id="IPR013785">
    <property type="entry name" value="Aldolase_TIM"/>
</dbReference>
<proteinExistence type="predicted"/>
<keyword evidence="6" id="KW-0411">Iron-sulfur</keyword>
<accession>S7TG66</accession>
<keyword evidence="3" id="KW-0949">S-adenosyl-L-methionine</keyword>
<dbReference type="eggNOG" id="COG0535">
    <property type="taxonomic scope" value="Bacteria"/>
</dbReference>
<dbReference type="PANTHER" id="PTHR11228:SF7">
    <property type="entry name" value="PQQA PEPTIDE CYCLASE"/>
    <property type="match status" value="1"/>
</dbReference>
<dbReference type="GO" id="GO:0003824">
    <property type="term" value="F:catalytic activity"/>
    <property type="evidence" value="ECO:0007669"/>
    <property type="project" value="InterPro"/>
</dbReference>
<dbReference type="InterPro" id="IPR058240">
    <property type="entry name" value="rSAM_sf"/>
</dbReference>
<protein>
    <submittedName>
        <fullName evidence="9">Radical SAM domain protein</fullName>
    </submittedName>
</protein>
<dbReference type="EMBL" id="ATHI01000001">
    <property type="protein sequence ID" value="EPR36207.1"/>
    <property type="molecule type" value="Genomic_DNA"/>
</dbReference>
<dbReference type="InterPro" id="IPR007197">
    <property type="entry name" value="rSAM"/>
</dbReference>
<evidence type="ECO:0000259" key="8">
    <source>
        <dbReference type="Pfam" id="PF13186"/>
    </source>
</evidence>
<evidence type="ECO:0000313" key="9">
    <source>
        <dbReference type="EMBL" id="EPR36207.1"/>
    </source>
</evidence>
<dbReference type="Gene3D" id="3.20.20.70">
    <property type="entry name" value="Aldolase class I"/>
    <property type="match status" value="1"/>
</dbReference>
<keyword evidence="5" id="KW-0408">Iron</keyword>